<dbReference type="PANTHER" id="PTHR21220">
    <property type="entry name" value="DNA-DEPENDENT METALLOPROTEASE SPRTN"/>
    <property type="match status" value="1"/>
</dbReference>
<feature type="compositionally biased region" description="Basic and acidic residues" evidence="1">
    <location>
        <begin position="232"/>
        <end position="249"/>
    </location>
</feature>
<protein>
    <recommendedName>
        <fullName evidence="2">SprT-like domain-containing protein</fullName>
    </recommendedName>
</protein>
<evidence type="ECO:0000313" key="3">
    <source>
        <dbReference type="EMBL" id="KAH0541623.1"/>
    </source>
</evidence>
<sequence>MLARTLYGIELVERKVYVDRGTKYHISQDEIDILQDKDYKPIYQNKMKVRKARDLALSALNRPLTESQQDAIARLKELRRSDCWEEDVIIKTFNDIDLVLFRGILQDNVFLGWAGGRCMKKCAGVTWAPRLLCRRCAILISVKLLDFSSGLRDLWATLIHEMIHAYFLIECGRIRSRELSNIGDPDHGPCYLDFMRAIRDKMGGYECLPLSVKYHQPNSGYCPSDLAQPSHADSDPHRHHHHSEERKRR</sequence>
<dbReference type="GO" id="GO:0005634">
    <property type="term" value="C:nucleus"/>
    <property type="evidence" value="ECO:0007669"/>
    <property type="project" value="TreeGrafter"/>
</dbReference>
<accession>A0A9P8I1P1</accession>
<dbReference type="GO" id="GO:0006974">
    <property type="term" value="P:DNA damage response"/>
    <property type="evidence" value="ECO:0007669"/>
    <property type="project" value="InterPro"/>
</dbReference>
<feature type="domain" description="SprT-like" evidence="2">
    <location>
        <begin position="92"/>
        <end position="204"/>
    </location>
</feature>
<proteinExistence type="predicted"/>
<feature type="region of interest" description="Disordered" evidence="1">
    <location>
        <begin position="225"/>
        <end position="249"/>
    </location>
</feature>
<dbReference type="PANTHER" id="PTHR21220:SF0">
    <property type="entry name" value="DNA-DEPENDENT METALLOPROTEASE SPRTN"/>
    <property type="match status" value="1"/>
</dbReference>
<dbReference type="Proteomes" id="UP000698800">
    <property type="component" value="Unassembled WGS sequence"/>
</dbReference>
<evidence type="ECO:0000256" key="1">
    <source>
        <dbReference type="SAM" id="MobiDB-lite"/>
    </source>
</evidence>
<dbReference type="GO" id="GO:0003697">
    <property type="term" value="F:single-stranded DNA binding"/>
    <property type="evidence" value="ECO:0007669"/>
    <property type="project" value="InterPro"/>
</dbReference>
<dbReference type="EMBL" id="JAGHQL010000073">
    <property type="protein sequence ID" value="KAH0541623.1"/>
    <property type="molecule type" value="Genomic_DNA"/>
</dbReference>
<evidence type="ECO:0000259" key="2">
    <source>
        <dbReference type="Pfam" id="PF10263"/>
    </source>
</evidence>
<keyword evidence="4" id="KW-1185">Reference proteome</keyword>
<evidence type="ECO:0000313" key="4">
    <source>
        <dbReference type="Proteomes" id="UP000698800"/>
    </source>
</evidence>
<gene>
    <name evidence="3" type="ORF">FGG08_003913</name>
</gene>
<name>A0A9P8I1P1_9PEZI</name>
<organism evidence="3 4">
    <name type="scientific">Glutinoglossum americanum</name>
    <dbReference type="NCBI Taxonomy" id="1670608"/>
    <lineage>
        <taxon>Eukaryota</taxon>
        <taxon>Fungi</taxon>
        <taxon>Dikarya</taxon>
        <taxon>Ascomycota</taxon>
        <taxon>Pezizomycotina</taxon>
        <taxon>Geoglossomycetes</taxon>
        <taxon>Geoglossales</taxon>
        <taxon>Geoglossaceae</taxon>
        <taxon>Glutinoglossum</taxon>
    </lineage>
</organism>
<dbReference type="GO" id="GO:0004222">
    <property type="term" value="F:metalloendopeptidase activity"/>
    <property type="evidence" value="ECO:0007669"/>
    <property type="project" value="InterPro"/>
</dbReference>
<comment type="caution">
    <text evidence="3">The sequence shown here is derived from an EMBL/GenBank/DDBJ whole genome shotgun (WGS) entry which is preliminary data.</text>
</comment>
<dbReference type="AlphaFoldDB" id="A0A9P8I1P1"/>
<dbReference type="Pfam" id="PF10263">
    <property type="entry name" value="SprT-like"/>
    <property type="match status" value="1"/>
</dbReference>
<dbReference type="InterPro" id="IPR044245">
    <property type="entry name" value="Spartan"/>
</dbReference>
<reference evidence="3" key="1">
    <citation type="submission" date="2021-03" db="EMBL/GenBank/DDBJ databases">
        <title>Comparative genomics and phylogenomic investigation of the class Geoglossomycetes provide insights into ecological specialization and systematics.</title>
        <authorList>
            <person name="Melie T."/>
            <person name="Pirro S."/>
            <person name="Miller A.N."/>
            <person name="Quandt A."/>
        </authorList>
    </citation>
    <scope>NUCLEOTIDE SEQUENCE</scope>
    <source>
        <strain evidence="3">GBOQ0MN5Z8</strain>
    </source>
</reference>
<dbReference type="GO" id="GO:0031593">
    <property type="term" value="F:polyubiquitin modification-dependent protein binding"/>
    <property type="evidence" value="ECO:0007669"/>
    <property type="project" value="TreeGrafter"/>
</dbReference>
<dbReference type="InterPro" id="IPR006640">
    <property type="entry name" value="SprT-like_domain"/>
</dbReference>
<dbReference type="OrthoDB" id="5236983at2759"/>